<dbReference type="PANTHER" id="PTHR43245">
    <property type="entry name" value="BIFUNCTIONAL POLYMYXIN RESISTANCE PROTEIN ARNA"/>
    <property type="match status" value="1"/>
</dbReference>
<dbReference type="SUPFAM" id="SSF53335">
    <property type="entry name" value="S-adenosyl-L-methionine-dependent methyltransferases"/>
    <property type="match status" value="1"/>
</dbReference>
<dbReference type="Gene3D" id="3.40.50.150">
    <property type="entry name" value="Vaccinia Virus protein VP39"/>
    <property type="match status" value="1"/>
</dbReference>
<dbReference type="CDD" id="cd08946">
    <property type="entry name" value="SDR_e"/>
    <property type="match status" value="1"/>
</dbReference>
<dbReference type="InterPro" id="IPR036291">
    <property type="entry name" value="NAD(P)-bd_dom_sf"/>
</dbReference>
<dbReference type="Pfam" id="PF01370">
    <property type="entry name" value="Epimerase"/>
    <property type="match status" value="1"/>
</dbReference>
<dbReference type="AlphaFoldDB" id="A0A7J6PI20"/>
<name>A0A7J6PI20_PEROL</name>
<evidence type="ECO:0000259" key="2">
    <source>
        <dbReference type="Pfam" id="PF08421"/>
    </source>
</evidence>
<dbReference type="InterPro" id="IPR013691">
    <property type="entry name" value="MeTrfase_14"/>
</dbReference>
<organism evidence="4 5">
    <name type="scientific">Perkinsus olseni</name>
    <name type="common">Perkinsus atlanticus</name>
    <dbReference type="NCBI Taxonomy" id="32597"/>
    <lineage>
        <taxon>Eukaryota</taxon>
        <taxon>Sar</taxon>
        <taxon>Alveolata</taxon>
        <taxon>Perkinsozoa</taxon>
        <taxon>Perkinsea</taxon>
        <taxon>Perkinsida</taxon>
        <taxon>Perkinsidae</taxon>
        <taxon>Perkinsus</taxon>
    </lineage>
</organism>
<dbReference type="Gene3D" id="6.20.50.110">
    <property type="entry name" value="Methyltransferase, zinc-binding domain"/>
    <property type="match status" value="1"/>
</dbReference>
<dbReference type="SUPFAM" id="SSF51735">
    <property type="entry name" value="NAD(P)-binding Rossmann-fold domains"/>
    <property type="match status" value="1"/>
</dbReference>
<gene>
    <name evidence="4" type="ORF">FOZ60_004084</name>
</gene>
<dbReference type="Pfam" id="PF08484">
    <property type="entry name" value="Methyltransf_14"/>
    <property type="match status" value="1"/>
</dbReference>
<dbReference type="InterPro" id="IPR013630">
    <property type="entry name" value="Methyltransf_Zn-bd_dom_put"/>
</dbReference>
<evidence type="ECO:0000259" key="3">
    <source>
        <dbReference type="Pfam" id="PF08484"/>
    </source>
</evidence>
<feature type="domain" description="C-methyltransferase" evidence="3">
    <location>
        <begin position="538"/>
        <end position="686"/>
    </location>
</feature>
<dbReference type="OrthoDB" id="421758at2759"/>
<comment type="caution">
    <text evidence="4">The sequence shown here is derived from an EMBL/GenBank/DDBJ whole genome shotgun (WGS) entry which is preliminary data.</text>
</comment>
<dbReference type="PANTHER" id="PTHR43245:SF23">
    <property type="entry name" value="NAD(P)-BINDING DOMAIN-CONTAINING PROTEIN"/>
    <property type="match status" value="1"/>
</dbReference>
<evidence type="ECO:0000259" key="1">
    <source>
        <dbReference type="Pfam" id="PF01370"/>
    </source>
</evidence>
<dbReference type="InterPro" id="IPR001509">
    <property type="entry name" value="Epimerase_deHydtase"/>
</dbReference>
<sequence length="703" mass="78507">MLAALSNPGSPKNLRVIIYGGGGFIGSRLALYLHHQGCHVTVVDHDNSQILLALKGAGIEEIEYTSRDDCDYEKQCADKDVAILMAGNPSVRSCTTAFGAISNSVYNLSRFLSAKRPEGQVVIYASSSSVYGDTTGMVDEDYSEYRGHNYYDICKKSMDLVSQYYISHRGSKDKIYGVRMGTVCGWSLNLRSDVMVNAMAYSALTRKKVGIFVEHVHRPVLALEDLCRAVGAIIEHQPEPGLYNLASVQHTVYEFGKRGNEKFTKTTYDFCVSTDKFLKAIPSFKFIGTAESICKEIRDNWDDIILAGPRLADRYTEIRDAKAFECTEVKECRCCGQADLKLVLDLGTQPPANSFHPVNSEDVKSFPLQVKICEHCWHLQLAHVVNPDILFRDYVYVSGTSTTLAKYSAWFADMRGWKTVGVDPAVNLMSEVTIKKGHRAICDYWSPQVARQIGLVDAVTAQNVFAHVAKPAEFLQACSEVMSDESRLYIQTSQADIVAKGEFDTIYHEHQSFFSTKSMVVLSERCGFTVVRVTKPSIHGTSYIFCLRKGVRMELVEDSVKSELTKEEGRGIYSLAAYEHFADFAKTRATRFLRRLREWWMEGRKVVAYGAAAKAVVLLNFAGVSNELAYVVDDNPRKAGLQVPGIKGLMVYEPKAALQNEKSDLIVVVLAWNFLDEIKGRVKALRPNAHDEFHSILDMAKGD</sequence>
<dbReference type="InterPro" id="IPR050177">
    <property type="entry name" value="Lipid_A_modif_metabolic_enz"/>
</dbReference>
<feature type="domain" description="Methyltransferase putative zinc binding" evidence="2">
    <location>
        <begin position="332"/>
        <end position="391"/>
    </location>
</feature>
<dbReference type="InterPro" id="IPR038576">
    <property type="entry name" value="Methyltransf_Zn-bd_dom_put_sf"/>
</dbReference>
<accession>A0A7J6PI20</accession>
<proteinExistence type="predicted"/>
<evidence type="ECO:0000313" key="5">
    <source>
        <dbReference type="Proteomes" id="UP000541610"/>
    </source>
</evidence>
<evidence type="ECO:0000313" key="4">
    <source>
        <dbReference type="EMBL" id="KAF4695587.1"/>
    </source>
</evidence>
<dbReference type="EMBL" id="JABANP010000019">
    <property type="protein sequence ID" value="KAF4695587.1"/>
    <property type="molecule type" value="Genomic_DNA"/>
</dbReference>
<protein>
    <submittedName>
        <fullName evidence="4">Uncharacterized protein</fullName>
    </submittedName>
</protein>
<dbReference type="InterPro" id="IPR029063">
    <property type="entry name" value="SAM-dependent_MTases_sf"/>
</dbReference>
<dbReference type="Gene3D" id="3.40.50.720">
    <property type="entry name" value="NAD(P)-binding Rossmann-like Domain"/>
    <property type="match status" value="2"/>
</dbReference>
<dbReference type="Pfam" id="PF08421">
    <property type="entry name" value="Methyltransf_13"/>
    <property type="match status" value="1"/>
</dbReference>
<dbReference type="Proteomes" id="UP000541610">
    <property type="component" value="Unassembled WGS sequence"/>
</dbReference>
<feature type="domain" description="NAD-dependent epimerase/dehydratase" evidence="1">
    <location>
        <begin position="16"/>
        <end position="246"/>
    </location>
</feature>
<dbReference type="Pfam" id="PF13489">
    <property type="entry name" value="Methyltransf_23"/>
    <property type="match status" value="1"/>
</dbReference>
<reference evidence="4 5" key="1">
    <citation type="submission" date="2020-04" db="EMBL/GenBank/DDBJ databases">
        <title>Perkinsus olseni comparative genomics.</title>
        <authorList>
            <person name="Bogema D.R."/>
        </authorList>
    </citation>
    <scope>NUCLEOTIDE SEQUENCE [LARGE SCALE GENOMIC DNA]</scope>
    <source>
        <strain evidence="4">00978-12</strain>
    </source>
</reference>